<organism evidence="2 3">
    <name type="scientific">Candidatus Magnetobacterium bavaricum</name>
    <dbReference type="NCBI Taxonomy" id="29290"/>
    <lineage>
        <taxon>Bacteria</taxon>
        <taxon>Pseudomonadati</taxon>
        <taxon>Nitrospirota</taxon>
        <taxon>Thermodesulfovibrionia</taxon>
        <taxon>Thermodesulfovibrionales</taxon>
        <taxon>Candidatus Magnetobacteriaceae</taxon>
        <taxon>Candidatus Magnetobacterium</taxon>
    </lineage>
</organism>
<reference evidence="2 3" key="1">
    <citation type="submission" date="2015-02" db="EMBL/GenBank/DDBJ databases">
        <title>Single-cell genomics of uncultivated deep-branching MTB reveals a conserved set of magnetosome genes.</title>
        <authorList>
            <person name="Kolinko S."/>
            <person name="Richter M."/>
            <person name="Glockner F.O."/>
            <person name="Brachmann A."/>
            <person name="Schuler D."/>
        </authorList>
    </citation>
    <scope>NUCLEOTIDE SEQUENCE [LARGE SCALE GENOMIC DNA]</scope>
    <source>
        <strain evidence="2">TM-1</strain>
    </source>
</reference>
<dbReference type="Pfam" id="PF00535">
    <property type="entry name" value="Glycos_transf_2"/>
    <property type="match status" value="1"/>
</dbReference>
<proteinExistence type="predicted"/>
<feature type="domain" description="Glycosyltransferase 2-like" evidence="1">
    <location>
        <begin position="5"/>
        <end position="149"/>
    </location>
</feature>
<dbReference type="SUPFAM" id="SSF53448">
    <property type="entry name" value="Nucleotide-diphospho-sugar transferases"/>
    <property type="match status" value="1"/>
</dbReference>
<keyword evidence="2" id="KW-0808">Transferase</keyword>
<dbReference type="PANTHER" id="PTHR22916">
    <property type="entry name" value="GLYCOSYLTRANSFERASE"/>
    <property type="match status" value="1"/>
</dbReference>
<dbReference type="InterPro" id="IPR001173">
    <property type="entry name" value="Glyco_trans_2-like"/>
</dbReference>
<dbReference type="Gene3D" id="3.90.550.10">
    <property type="entry name" value="Spore Coat Polysaccharide Biosynthesis Protein SpsA, Chain A"/>
    <property type="match status" value="1"/>
</dbReference>
<dbReference type="PANTHER" id="PTHR22916:SF3">
    <property type="entry name" value="UDP-GLCNAC:BETAGAL BETA-1,3-N-ACETYLGLUCOSAMINYLTRANSFERASE-LIKE PROTEIN 1"/>
    <property type="match status" value="1"/>
</dbReference>
<dbReference type="PATRIC" id="fig|29290.4.peg.7304"/>
<sequence>MPELTVIIATYKENVDYLKNCIDSILSQTYDDFELFVIVEPDETNMDLLNKFTLTDKRLKVLQYPERLGIANSRNKGIIESRGAFIALADGDDYYNAARFERQVKFLKNNPEISVVGSNMYLVDEKNNIIGERTYPEKHKDIKKQFLIKMAIANPSVMVRKTDFDEVGYFDKDLSKAEDFDLWLRFLVHQKKLSNLSDSLVYYRTPRNTNVKRGCLHYKNYYKALKKHGVKIWPFHHRLLSLLMFYVISHMPDYLLDYLLNLNIVKRIKSMKTY</sequence>
<keyword evidence="3" id="KW-1185">Reference proteome</keyword>
<dbReference type="AlphaFoldDB" id="A0A0F3GKE7"/>
<evidence type="ECO:0000259" key="1">
    <source>
        <dbReference type="Pfam" id="PF00535"/>
    </source>
</evidence>
<dbReference type="GO" id="GO:0016758">
    <property type="term" value="F:hexosyltransferase activity"/>
    <property type="evidence" value="ECO:0007669"/>
    <property type="project" value="UniProtKB-ARBA"/>
</dbReference>
<gene>
    <name evidence="2" type="ORF">MBAV_005514</name>
</gene>
<dbReference type="EMBL" id="LACI01002373">
    <property type="protein sequence ID" value="KJU82297.1"/>
    <property type="molecule type" value="Genomic_DNA"/>
</dbReference>
<name>A0A0F3GKE7_9BACT</name>
<evidence type="ECO:0000313" key="2">
    <source>
        <dbReference type="EMBL" id="KJU82297.1"/>
    </source>
</evidence>
<dbReference type="Proteomes" id="UP000033423">
    <property type="component" value="Unassembled WGS sequence"/>
</dbReference>
<dbReference type="InterPro" id="IPR029044">
    <property type="entry name" value="Nucleotide-diphossugar_trans"/>
</dbReference>
<accession>A0A0F3GKE7</accession>
<protein>
    <submittedName>
        <fullName evidence="2">Glycosyltransferase</fullName>
    </submittedName>
</protein>
<evidence type="ECO:0000313" key="3">
    <source>
        <dbReference type="Proteomes" id="UP000033423"/>
    </source>
</evidence>
<comment type="caution">
    <text evidence="2">The sequence shown here is derived from an EMBL/GenBank/DDBJ whole genome shotgun (WGS) entry which is preliminary data.</text>
</comment>